<evidence type="ECO:0000256" key="11">
    <source>
        <dbReference type="ARBA" id="ARBA00022842"/>
    </source>
</evidence>
<sequence length="1286" mass="135922">MAVLAQPVADCTVCSGSPTTHRPDHCPQGVPNKQSSVPQHSKMSSTVELAAAGTPDTAVDLAADISQPANGSPPEPGSSNKVEAEVDFAKISVKEAFQLLNATPAGLSEAQAAERLAEFGPNRLPESSTNPILRFLGYLWNPLSWAMEVAAVLAIILLDYADFALIVALLLLNATISFVEESNADKAIKALAGALAPKCRALRGGQVRAMDASDIVPGDVLLVRLGDIVPADIKILGEEEEEGAEEAAAPMQIDQAALTGESLPVKKFPGDVAFSGSTVKQGERHALVYATGVNTFFGRAAALIGSTNNVANIQKVMTKIGAACLITIGLWIVVELAVQFGGYGHSCSIGAGRCPTLTNLLVIIVGGIPIAMPTVLSVTLALGAAQLAKHGAIVARMSAVEEMAGMDVLCSDKTGTLTLNKLSIDLAAAHPMGGVDVNGLIKYAALSADTVGEEAIDLVLHNTYCDKDRLWAPAGPYTRLRFVPFNPTDKFTLAVVRDDATGRVVRLMKGAPQVVLKRAHNYEAIHKEVEQKIRDYASRGYRALGFGLAEGPGGPDAPGTQWQFLGLLPLFDPPRHDTAETIERCHAQGIAVKMVTGDQALIGVETARQLGMGTNIHKIEVLLQAKAGGGLVDGHADVGQLVEAADGFAEVFPEHKFEIVAMLQGRDHMVGMTGDGVNDAPALKKADVGIAVHGATEAARGAADIVLTEPGLSVIVEAVIGARCIFQRMTTYAKYTVAMTFRVCFTFGILTIAYNWYFPTILIVLLAVFNDGAMIALSKDRVTPSPTPNSWRLRDIFIVGIVYGLYLTLSTWVLYHLAAKTSFFENAIGMFSLNDTDAELIPFCSRLLASRGITDPSAAAASLTDLLGPQYAAVGGSAMEQCLVEQRYVRGAQLRTLVYAQVSISGQALVFVVRSARHSFTTLAGGLTYLAFFGAQAASTLIAALGFGGYAPPPAAESLQPCSLCATSLGHHPAFWPSGRVPIAGTEGRFIASVIGCTYYVVVAWIWSLIWYVALDPLKWLLIWALNEDGVRSRASWKRFVRRRARDPVKTGEEAQVTLGPAAATYLNPMGRASLQRPSAAMLARASVIPVEVDAVNGLRRVSGTMARRGSLEVASHLAALKSTSHLTALRSSQSLIPAIGSSPFGRRSVQRPTGGVATAQQRAGGGCLRQGIAACRQICQAHRSRGQTAAEGRRRQRAGGGGKQAAAAGRWRQRAGGGRGQTAAEGRRRQKVGGGRGQAAAAGRWRQRAGGGRGQAAAESRRRQRAGGGTTTGHISRPTRLPITE</sequence>
<evidence type="ECO:0000256" key="10">
    <source>
        <dbReference type="ARBA" id="ARBA00022840"/>
    </source>
</evidence>
<dbReference type="EMBL" id="FNXT01000305">
    <property type="protein sequence ID" value="SZX63327.1"/>
    <property type="molecule type" value="Genomic_DNA"/>
</dbReference>
<evidence type="ECO:0000256" key="16">
    <source>
        <dbReference type="ARBA" id="ARBA00048122"/>
    </source>
</evidence>
<feature type="transmembrane region" description="Helical" evidence="19">
    <location>
        <begin position="320"/>
        <end position="340"/>
    </location>
</feature>
<comment type="function">
    <text evidence="1">The plasma membrane ATPase of plants and fungi is a hydrogen ion pump. The proton gradient it generates drives the active transport of nutrients by H(+)-symport. The resulting external acidification and/or internal alkinization may mediate growth responses.</text>
</comment>
<evidence type="ECO:0000256" key="13">
    <source>
        <dbReference type="ARBA" id="ARBA00022989"/>
    </source>
</evidence>
<dbReference type="NCBIfam" id="TIGR01494">
    <property type="entry name" value="ATPase_P-type"/>
    <property type="match status" value="2"/>
</dbReference>
<dbReference type="FunFam" id="3.40.50.1000:FF:000211">
    <property type="entry name" value="Plasma membrane ATPase"/>
    <property type="match status" value="1"/>
</dbReference>
<dbReference type="STRING" id="3088.A0A383VCN0"/>
<keyword evidence="14 19" id="KW-0472">Membrane</keyword>
<evidence type="ECO:0000256" key="8">
    <source>
        <dbReference type="ARBA" id="ARBA00022723"/>
    </source>
</evidence>
<dbReference type="Gene3D" id="3.40.1110.10">
    <property type="entry name" value="Calcium-transporting ATPase, cytoplasmic domain N"/>
    <property type="match status" value="1"/>
</dbReference>
<dbReference type="GO" id="GO:0005886">
    <property type="term" value="C:plasma membrane"/>
    <property type="evidence" value="ECO:0007669"/>
    <property type="project" value="UniProtKB-SubCell"/>
</dbReference>
<dbReference type="GO" id="GO:0016887">
    <property type="term" value="F:ATP hydrolysis activity"/>
    <property type="evidence" value="ECO:0007669"/>
    <property type="project" value="InterPro"/>
</dbReference>
<evidence type="ECO:0000313" key="21">
    <source>
        <dbReference type="EMBL" id="SZX63327.1"/>
    </source>
</evidence>
<dbReference type="SMART" id="SM00831">
    <property type="entry name" value="Cation_ATPase_N"/>
    <property type="match status" value="1"/>
</dbReference>
<dbReference type="NCBIfam" id="TIGR01647">
    <property type="entry name" value="ATPase-IIIA_H"/>
    <property type="match status" value="1"/>
</dbReference>
<evidence type="ECO:0000256" key="14">
    <source>
        <dbReference type="ARBA" id="ARBA00023136"/>
    </source>
</evidence>
<evidence type="ECO:0000256" key="5">
    <source>
        <dbReference type="ARBA" id="ARBA00022475"/>
    </source>
</evidence>
<keyword evidence="5" id="KW-1003">Cell membrane</keyword>
<organism evidence="21 22">
    <name type="scientific">Tetradesmus obliquus</name>
    <name type="common">Green alga</name>
    <name type="synonym">Acutodesmus obliquus</name>
    <dbReference type="NCBI Taxonomy" id="3088"/>
    <lineage>
        <taxon>Eukaryota</taxon>
        <taxon>Viridiplantae</taxon>
        <taxon>Chlorophyta</taxon>
        <taxon>core chlorophytes</taxon>
        <taxon>Chlorophyceae</taxon>
        <taxon>CS clade</taxon>
        <taxon>Sphaeropleales</taxon>
        <taxon>Scenedesmaceae</taxon>
        <taxon>Tetradesmus</taxon>
    </lineage>
</organism>
<dbReference type="InterPro" id="IPR044492">
    <property type="entry name" value="P_typ_ATPase_HD_dom"/>
</dbReference>
<gene>
    <name evidence="21" type="ORF">BQ4739_LOCUS3885</name>
</gene>
<keyword evidence="13 19" id="KW-1133">Transmembrane helix</keyword>
<evidence type="ECO:0000256" key="4">
    <source>
        <dbReference type="ARBA" id="ARBA00012476"/>
    </source>
</evidence>
<feature type="compositionally biased region" description="Polar residues" evidence="18">
    <location>
        <begin position="31"/>
        <end position="47"/>
    </location>
</feature>
<dbReference type="InterPro" id="IPR036412">
    <property type="entry name" value="HAD-like_sf"/>
</dbReference>
<comment type="catalytic activity">
    <reaction evidence="16">
        <text>ATP + H2O + H(+)(in) = ADP + phosphate + 2 H(+)(out)</text>
        <dbReference type="Rhea" id="RHEA:20852"/>
        <dbReference type="ChEBI" id="CHEBI:15377"/>
        <dbReference type="ChEBI" id="CHEBI:15378"/>
        <dbReference type="ChEBI" id="CHEBI:30616"/>
        <dbReference type="ChEBI" id="CHEBI:43474"/>
        <dbReference type="ChEBI" id="CHEBI:456216"/>
        <dbReference type="EC" id="7.1.2.1"/>
    </reaction>
</comment>
<feature type="domain" description="Cation-transporting P-type ATPase N-terminal" evidence="20">
    <location>
        <begin position="87"/>
        <end position="159"/>
    </location>
</feature>
<dbReference type="SFLD" id="SFLDF00027">
    <property type="entry name" value="p-type_atpase"/>
    <property type="match status" value="1"/>
</dbReference>
<feature type="transmembrane region" description="Helical" evidence="19">
    <location>
        <begin position="796"/>
        <end position="815"/>
    </location>
</feature>
<dbReference type="InterPro" id="IPR006534">
    <property type="entry name" value="P-type_ATPase_IIIA"/>
</dbReference>
<evidence type="ECO:0000256" key="12">
    <source>
        <dbReference type="ARBA" id="ARBA00022967"/>
    </source>
</evidence>
<dbReference type="PROSITE" id="PS00154">
    <property type="entry name" value="ATPASE_E1_E2"/>
    <property type="match status" value="1"/>
</dbReference>
<evidence type="ECO:0000256" key="17">
    <source>
        <dbReference type="ARBA" id="ARBA00071631"/>
    </source>
</evidence>
<name>A0A383VCN0_TETOB</name>
<dbReference type="FunFam" id="2.70.150.10:FF:000042">
    <property type="entry name" value="Plasma membrane ATPase"/>
    <property type="match status" value="1"/>
</dbReference>
<dbReference type="GO" id="GO:0046872">
    <property type="term" value="F:metal ion binding"/>
    <property type="evidence" value="ECO:0007669"/>
    <property type="project" value="UniProtKB-KW"/>
</dbReference>
<dbReference type="SUPFAM" id="SSF56784">
    <property type="entry name" value="HAD-like"/>
    <property type="match status" value="1"/>
</dbReference>
<keyword evidence="8" id="KW-0479">Metal-binding</keyword>
<dbReference type="PANTHER" id="PTHR42861">
    <property type="entry name" value="CALCIUM-TRANSPORTING ATPASE"/>
    <property type="match status" value="1"/>
</dbReference>
<dbReference type="Pfam" id="PF00690">
    <property type="entry name" value="Cation_ATPase_N"/>
    <property type="match status" value="1"/>
</dbReference>
<proteinExistence type="inferred from homology"/>
<feature type="transmembrane region" description="Helical" evidence="19">
    <location>
        <begin position="897"/>
        <end position="916"/>
    </location>
</feature>
<dbReference type="CDD" id="cd02076">
    <property type="entry name" value="P-type_ATPase_H"/>
    <property type="match status" value="1"/>
</dbReference>
<keyword evidence="10" id="KW-0067">ATP-binding</keyword>
<keyword evidence="9" id="KW-0547">Nucleotide-binding</keyword>
<feature type="region of interest" description="Disordered" evidence="18">
    <location>
        <begin position="15"/>
        <end position="47"/>
    </location>
</feature>
<keyword evidence="7 19" id="KW-0812">Transmembrane</keyword>
<feature type="transmembrane region" description="Helical" evidence="19">
    <location>
        <begin position="756"/>
        <end position="776"/>
    </location>
</feature>
<dbReference type="Proteomes" id="UP000256970">
    <property type="component" value="Unassembled WGS sequence"/>
</dbReference>
<dbReference type="Pfam" id="PF00702">
    <property type="entry name" value="Hydrolase"/>
    <property type="match status" value="1"/>
</dbReference>
<comment type="subcellular location">
    <subcellularLocation>
        <location evidence="2">Cell membrane</location>
        <topology evidence="2">Multi-pass membrane protein</topology>
    </subcellularLocation>
</comment>
<dbReference type="Gene3D" id="2.70.150.10">
    <property type="entry name" value="Calcium-transporting ATPase, cytoplasmic transduction domain A"/>
    <property type="match status" value="1"/>
</dbReference>
<feature type="transmembrane region" description="Helical" evidence="19">
    <location>
        <begin position="928"/>
        <end position="951"/>
    </location>
</feature>
<reference evidence="21 22" key="1">
    <citation type="submission" date="2016-10" db="EMBL/GenBank/DDBJ databases">
        <authorList>
            <person name="Cai Z."/>
        </authorList>
    </citation>
    <scope>NUCLEOTIDE SEQUENCE [LARGE SCALE GENOMIC DNA]</scope>
</reference>
<dbReference type="SFLD" id="SFLDG00002">
    <property type="entry name" value="C1.7:_P-type_atpase_like"/>
    <property type="match status" value="1"/>
</dbReference>
<dbReference type="EC" id="7.1.2.1" evidence="4"/>
<evidence type="ECO:0000259" key="20">
    <source>
        <dbReference type="SMART" id="SM00831"/>
    </source>
</evidence>
<dbReference type="SUPFAM" id="SSF81665">
    <property type="entry name" value="Calcium ATPase, transmembrane domain M"/>
    <property type="match status" value="1"/>
</dbReference>
<dbReference type="Pfam" id="PF00122">
    <property type="entry name" value="E1-E2_ATPase"/>
    <property type="match status" value="1"/>
</dbReference>
<evidence type="ECO:0000256" key="1">
    <source>
        <dbReference type="ARBA" id="ARBA00003417"/>
    </source>
</evidence>
<keyword evidence="12" id="KW-1278">Translocase</keyword>
<feature type="transmembrane region" description="Helical" evidence="19">
    <location>
        <begin position="360"/>
        <end position="388"/>
    </location>
</feature>
<dbReference type="GO" id="GO:0005524">
    <property type="term" value="F:ATP binding"/>
    <property type="evidence" value="ECO:0007669"/>
    <property type="project" value="UniProtKB-KW"/>
</dbReference>
<evidence type="ECO:0000313" key="22">
    <source>
        <dbReference type="Proteomes" id="UP000256970"/>
    </source>
</evidence>
<evidence type="ECO:0000256" key="18">
    <source>
        <dbReference type="SAM" id="MobiDB-lite"/>
    </source>
</evidence>
<dbReference type="InterPro" id="IPR023298">
    <property type="entry name" value="ATPase_P-typ_TM_dom_sf"/>
</dbReference>
<protein>
    <recommendedName>
        <fullName evidence="17">Plasma membrane ATPase</fullName>
        <ecNumber evidence="4">7.1.2.1</ecNumber>
    </recommendedName>
    <alternativeName>
        <fullName evidence="15">Proton pump</fullName>
    </alternativeName>
</protein>
<dbReference type="InterPro" id="IPR008250">
    <property type="entry name" value="ATPase_P-typ_transduc_dom_A_sf"/>
</dbReference>
<feature type="transmembrane region" description="Helical" evidence="19">
    <location>
        <begin position="990"/>
        <end position="1014"/>
    </location>
</feature>
<dbReference type="SUPFAM" id="SSF81653">
    <property type="entry name" value="Calcium ATPase, transduction domain A"/>
    <property type="match status" value="1"/>
</dbReference>
<dbReference type="PRINTS" id="PR00119">
    <property type="entry name" value="CATATPASE"/>
</dbReference>
<dbReference type="Gene3D" id="1.20.1110.10">
    <property type="entry name" value="Calcium-transporting ATPase, transmembrane domain"/>
    <property type="match status" value="1"/>
</dbReference>
<dbReference type="InterPro" id="IPR059000">
    <property type="entry name" value="ATPase_P-type_domA"/>
</dbReference>
<evidence type="ECO:0000256" key="19">
    <source>
        <dbReference type="SAM" id="Phobius"/>
    </source>
</evidence>
<dbReference type="InterPro" id="IPR023299">
    <property type="entry name" value="ATPase_P-typ_cyto_dom_N"/>
</dbReference>
<evidence type="ECO:0000256" key="9">
    <source>
        <dbReference type="ARBA" id="ARBA00022741"/>
    </source>
</evidence>
<evidence type="ECO:0000256" key="6">
    <source>
        <dbReference type="ARBA" id="ARBA00022553"/>
    </source>
</evidence>
<dbReference type="InterPro" id="IPR023214">
    <property type="entry name" value="HAD_sf"/>
</dbReference>
<dbReference type="PRINTS" id="PR00120">
    <property type="entry name" value="HATPASE"/>
</dbReference>
<keyword evidence="11" id="KW-0460">Magnesium</keyword>
<dbReference type="InterPro" id="IPR001757">
    <property type="entry name" value="P_typ_ATPase"/>
</dbReference>
<keyword evidence="22" id="KW-1185">Reference proteome</keyword>
<dbReference type="SUPFAM" id="SSF81660">
    <property type="entry name" value="Metal cation-transporting ATPase, ATP-binding domain N"/>
    <property type="match status" value="1"/>
</dbReference>
<dbReference type="SFLD" id="SFLDS00003">
    <property type="entry name" value="Haloacid_Dehalogenase"/>
    <property type="match status" value="1"/>
</dbReference>
<dbReference type="InterPro" id="IPR004014">
    <property type="entry name" value="ATPase_P-typ_cation-transptr_N"/>
</dbReference>
<dbReference type="GO" id="GO:0120029">
    <property type="term" value="P:proton export across plasma membrane"/>
    <property type="evidence" value="ECO:0007669"/>
    <property type="project" value="InterPro"/>
</dbReference>
<keyword evidence="6" id="KW-0597">Phosphoprotein</keyword>
<dbReference type="GO" id="GO:0008553">
    <property type="term" value="F:P-type proton-exporting transporter activity"/>
    <property type="evidence" value="ECO:0007669"/>
    <property type="project" value="UniProtKB-EC"/>
</dbReference>
<evidence type="ECO:0000256" key="2">
    <source>
        <dbReference type="ARBA" id="ARBA00004651"/>
    </source>
</evidence>
<evidence type="ECO:0000256" key="7">
    <source>
        <dbReference type="ARBA" id="ARBA00022692"/>
    </source>
</evidence>
<comment type="similarity">
    <text evidence="3">Belongs to the cation transport ATPase (P-type) (TC 3.A.3) family. Type IIIA subfamily.</text>
</comment>
<accession>A0A383VCN0</accession>
<evidence type="ECO:0000256" key="3">
    <source>
        <dbReference type="ARBA" id="ARBA00008804"/>
    </source>
</evidence>
<evidence type="ECO:0000256" key="15">
    <source>
        <dbReference type="ARBA" id="ARBA00031813"/>
    </source>
</evidence>
<dbReference type="Gene3D" id="3.40.50.1000">
    <property type="entry name" value="HAD superfamily/HAD-like"/>
    <property type="match status" value="1"/>
</dbReference>
<dbReference type="InterPro" id="IPR018303">
    <property type="entry name" value="ATPase_P-typ_P_site"/>
</dbReference>
<feature type="region of interest" description="Disordered" evidence="18">
    <location>
        <begin position="1184"/>
        <end position="1286"/>
    </location>
</feature>